<keyword evidence="1" id="KW-0175">Coiled coil</keyword>
<dbReference type="PANTHER" id="PTHR33121:SF70">
    <property type="entry name" value="SIGNALING PROTEIN YKOW"/>
    <property type="match status" value="1"/>
</dbReference>
<dbReference type="Pfam" id="PF00990">
    <property type="entry name" value="GGDEF"/>
    <property type="match status" value="1"/>
</dbReference>
<protein>
    <submittedName>
        <fullName evidence="4">Diguanylate cyclase (GGDEF) domain-containing protein</fullName>
    </submittedName>
</protein>
<evidence type="ECO:0000256" key="1">
    <source>
        <dbReference type="SAM" id="Coils"/>
    </source>
</evidence>
<dbReference type="EMBL" id="FNAG01000018">
    <property type="protein sequence ID" value="SDE09240.1"/>
    <property type="molecule type" value="Genomic_DNA"/>
</dbReference>
<dbReference type="InterPro" id="IPR000160">
    <property type="entry name" value="GGDEF_dom"/>
</dbReference>
<dbReference type="SMART" id="SM00065">
    <property type="entry name" value="GAF"/>
    <property type="match status" value="2"/>
</dbReference>
<dbReference type="Pfam" id="PF00563">
    <property type="entry name" value="EAL"/>
    <property type="match status" value="1"/>
</dbReference>
<feature type="coiled-coil region" evidence="1">
    <location>
        <begin position="314"/>
        <end position="348"/>
    </location>
</feature>
<name>A0A1G7A374_9GAMM</name>
<dbReference type="SMART" id="SM00267">
    <property type="entry name" value="GGDEF"/>
    <property type="match status" value="1"/>
</dbReference>
<dbReference type="PANTHER" id="PTHR33121">
    <property type="entry name" value="CYCLIC DI-GMP PHOSPHODIESTERASE PDEF"/>
    <property type="match status" value="1"/>
</dbReference>
<dbReference type="PROSITE" id="PS50887">
    <property type="entry name" value="GGDEF"/>
    <property type="match status" value="1"/>
</dbReference>
<dbReference type="SMART" id="SM00052">
    <property type="entry name" value="EAL"/>
    <property type="match status" value="1"/>
</dbReference>
<dbReference type="Gene3D" id="3.30.450.40">
    <property type="match status" value="2"/>
</dbReference>
<dbReference type="CDD" id="cd01948">
    <property type="entry name" value="EAL"/>
    <property type="match status" value="1"/>
</dbReference>
<dbReference type="InterPro" id="IPR001633">
    <property type="entry name" value="EAL_dom"/>
</dbReference>
<evidence type="ECO:0000259" key="3">
    <source>
        <dbReference type="PROSITE" id="PS50887"/>
    </source>
</evidence>
<evidence type="ECO:0000313" key="5">
    <source>
        <dbReference type="Proteomes" id="UP000199603"/>
    </source>
</evidence>
<dbReference type="Pfam" id="PF13185">
    <property type="entry name" value="GAF_2"/>
    <property type="match status" value="2"/>
</dbReference>
<keyword evidence="5" id="KW-1185">Reference proteome</keyword>
<organism evidence="4 5">
    <name type="scientific">Aquimonas voraii</name>
    <dbReference type="NCBI Taxonomy" id="265719"/>
    <lineage>
        <taxon>Bacteria</taxon>
        <taxon>Pseudomonadati</taxon>
        <taxon>Pseudomonadota</taxon>
        <taxon>Gammaproteobacteria</taxon>
        <taxon>Lysobacterales</taxon>
        <taxon>Lysobacteraceae</taxon>
        <taxon>Aquimonas</taxon>
    </lineage>
</organism>
<dbReference type="AlphaFoldDB" id="A0A1G7A374"/>
<dbReference type="RefSeq" id="WP_091245757.1">
    <property type="nucleotide sequence ID" value="NZ_FNAG01000018.1"/>
</dbReference>
<feature type="domain" description="EAL" evidence="2">
    <location>
        <begin position="726"/>
        <end position="979"/>
    </location>
</feature>
<dbReference type="SUPFAM" id="SSF55073">
    <property type="entry name" value="Nucleotide cyclase"/>
    <property type="match status" value="1"/>
</dbReference>
<dbReference type="InterPro" id="IPR050706">
    <property type="entry name" value="Cyclic-di-GMP_PDE-like"/>
</dbReference>
<dbReference type="Gene3D" id="3.20.20.450">
    <property type="entry name" value="EAL domain"/>
    <property type="match status" value="1"/>
</dbReference>
<dbReference type="SUPFAM" id="SSF141868">
    <property type="entry name" value="EAL domain-like"/>
    <property type="match status" value="1"/>
</dbReference>
<gene>
    <name evidence="4" type="ORF">SAMN04488509_11828</name>
</gene>
<evidence type="ECO:0000313" key="4">
    <source>
        <dbReference type="EMBL" id="SDE09240.1"/>
    </source>
</evidence>
<accession>A0A1G7A374</accession>
<dbReference type="CDD" id="cd01949">
    <property type="entry name" value="GGDEF"/>
    <property type="match status" value="1"/>
</dbReference>
<dbReference type="InterPro" id="IPR029787">
    <property type="entry name" value="Nucleotide_cyclase"/>
</dbReference>
<dbReference type="Gene3D" id="3.30.70.270">
    <property type="match status" value="1"/>
</dbReference>
<evidence type="ECO:0000259" key="2">
    <source>
        <dbReference type="PROSITE" id="PS50883"/>
    </source>
</evidence>
<reference evidence="4 5" key="1">
    <citation type="submission" date="2016-10" db="EMBL/GenBank/DDBJ databases">
        <authorList>
            <person name="de Groot N.N."/>
        </authorList>
    </citation>
    <scope>NUCLEOTIDE SEQUENCE [LARGE SCALE GENOMIC DNA]</scope>
    <source>
        <strain evidence="4 5">DSM 16957</strain>
    </source>
</reference>
<dbReference type="PROSITE" id="PS50883">
    <property type="entry name" value="EAL"/>
    <property type="match status" value="1"/>
</dbReference>
<dbReference type="InterPro" id="IPR003018">
    <property type="entry name" value="GAF"/>
</dbReference>
<dbReference type="InterPro" id="IPR029016">
    <property type="entry name" value="GAF-like_dom_sf"/>
</dbReference>
<feature type="coiled-coil region" evidence="1">
    <location>
        <begin position="507"/>
        <end position="534"/>
    </location>
</feature>
<dbReference type="OrthoDB" id="9804951at2"/>
<dbReference type="NCBIfam" id="TIGR00254">
    <property type="entry name" value="GGDEF"/>
    <property type="match status" value="1"/>
</dbReference>
<feature type="domain" description="GGDEF" evidence="3">
    <location>
        <begin position="584"/>
        <end position="717"/>
    </location>
</feature>
<dbReference type="InterPro" id="IPR035919">
    <property type="entry name" value="EAL_sf"/>
</dbReference>
<dbReference type="Proteomes" id="UP000199603">
    <property type="component" value="Unassembled WGS sequence"/>
</dbReference>
<sequence length="997" mass="109713">MASWKGAEDLDGDTAALAGVHAETPVHGAGLEEVLLRALETLSDGRASLRLGLRCLGDASLRAEAHLPGLALPEPSPSMSAVQRIEWTLAGLPGAPVLLNLSWAEGQAPQPFEMEALERILRAGLPAALEVERLQSALERLAEAERLQRALFSIADLASAEGDAGELIAGVHAILAGLMYAENFYIALLDDAQDTLVFPYFRDGVDSEGPPIGRPIPREEYRGSLTDEVFRSGRPLMGDAAQLLRAIGRPERASSFGPLSLDWLGVPLMRGGEVFGVVVVQSYDPEQRYSERERALLSYVAQHIATALERKLVHDDLERRVAQRTDELREANEALRAEIEERQRADRLQAALFRIAELGSSGGSLEDFFGAVHRVIGELLFAENFYIALHDAEQDLISFPYSVDQHDRRRPTRRMARGMTEYVLRTGRPILLDRAGMAVLAERGEVEASGTQAQIWLGVPLTCANTTVGVLAVQSYDDALGYQPRDQELLTFVSYHVANALERKRATDSLRQAYAELERRVEQRTEALFEANRDLRQQITERERIEWQLKHAALHDALTGLPNRSYLMTRLDEALLRYAANRSDCFAVLFLDLDRFKVVNDSVGHLVGDELLKEAGARIAASVGRRGTIARLGGDEFAILIEGVEAEAEASEAAARIIDAMEMPIRAGGKELYSSVSIGIALAQPHYRTAAELLRDADVALYRAKANGRRRFELFDEALRREALLQLELEGNLRRALVRSEFEPVFQPILDLESGAIAGYEALLRWRHPQRGLLAPSDFLGQAEESGLLEAIDWQIYELVFAQAWQLVAQGGYVSINVGARHLRSAQFVPEIARLLARYGLPPQRLRIEVTERSLFEQPELARELFRELRALGVSLALDDFGTGYSSLSYLHQFPLQVLKIDRSFVEAADQGEPGNALAVLRAICALGSSLGMEVVAEGIESEAQLARVRELGCRYGQGYLLGLPQPVCLIAPPAASAATEAESSLSPAALAERVAS</sequence>
<proteinExistence type="predicted"/>
<dbReference type="GO" id="GO:0071111">
    <property type="term" value="F:cyclic-guanylate-specific phosphodiesterase activity"/>
    <property type="evidence" value="ECO:0007669"/>
    <property type="project" value="InterPro"/>
</dbReference>
<dbReference type="SUPFAM" id="SSF55781">
    <property type="entry name" value="GAF domain-like"/>
    <property type="match status" value="2"/>
</dbReference>
<dbReference type="InterPro" id="IPR043128">
    <property type="entry name" value="Rev_trsase/Diguanyl_cyclase"/>
</dbReference>
<dbReference type="STRING" id="265719.SAMN04488509_11828"/>